<evidence type="ECO:0000313" key="5">
    <source>
        <dbReference type="EMBL" id="AUV47462.1"/>
    </source>
</evidence>
<reference evidence="4" key="2">
    <citation type="submission" date="2018-01" db="EMBL/GenBank/DDBJ databases">
        <title>FDA dAtabase for Regulatory Grade micrObial Sequences (FDA-ARGOS): Supporting development and validation of Infectious Disease Dx tests.</title>
        <authorList>
            <person name="Hoffmann M."/>
            <person name="Allard M."/>
            <person name="Evans P."/>
            <person name="Brown E."/>
            <person name="Tallon L."/>
            <person name="Sadzewicz L."/>
            <person name="Sengamalay N."/>
            <person name="Ott S."/>
            <person name="Godinez A."/>
            <person name="Nagaraj S."/>
            <person name="Vyas G."/>
            <person name="Aluvathingal J."/>
            <person name="Nadendla S."/>
            <person name="Geyer C."/>
            <person name="Sichtig H."/>
        </authorList>
    </citation>
    <scope>NUCLEOTIDE SEQUENCE</scope>
    <source>
        <strain evidence="4">ATCC 33809</strain>
    </source>
</reference>
<dbReference type="Pfam" id="PF01527">
    <property type="entry name" value="HTH_Tnp_1"/>
    <property type="match status" value="1"/>
</dbReference>
<proteinExistence type="inferred from homology"/>
<name>A0ABM6RLS3_VIBFL</name>
<evidence type="ECO:0000313" key="6">
    <source>
        <dbReference type="Proteomes" id="UP000057088"/>
    </source>
</evidence>
<dbReference type="InterPro" id="IPR036397">
    <property type="entry name" value="RNaseH_sf"/>
</dbReference>
<sequence length="377" mass="43449">MKKRFNEQQIIAILKEAEAGIPARELCRKHGISDATFYTWRKKYSGLDVSEARRLKALEDENARLKKLLAETLLDAEALKIALSQKLLTVEDKRKAVKVIQKSTQLSERRACLLVGIQRASLRYQPQANREDDKLQARIKELALERRRFGYRRIHRLLRREGFDVNHKRVYRLYCELGLTVSKRRRRKSQCVEREPLLLPSVPNHTWSMDFVMDALSNGRRIKCLTIVDDYTKECLDIPVATGISGDEVVITLESIAAFRGYPASIRTDQGPEFTGKALDQWAYQHGVILKVIQAGKPTQNAYIESFNGKFRDECLNEHWFRDLSHARDLISLWRMDYNENRPHSALGYLTPSEFAATTRTARNSGNLTSITNEVLD</sequence>
<dbReference type="InterPro" id="IPR048020">
    <property type="entry name" value="Transpos_IS3"/>
</dbReference>
<dbReference type="InterPro" id="IPR025948">
    <property type="entry name" value="HTH-like_dom"/>
</dbReference>
<feature type="domain" description="Integrase catalytic" evidence="2">
    <location>
        <begin position="199"/>
        <end position="360"/>
    </location>
</feature>
<comment type="similarity">
    <text evidence="1">Belongs to the transposase 8 family.</text>
</comment>
<dbReference type="EMBL" id="CP014035">
    <property type="protein sequence ID" value="AUV47462.1"/>
    <property type="molecule type" value="Genomic_DNA"/>
</dbReference>
<dbReference type="Gene3D" id="3.30.420.10">
    <property type="entry name" value="Ribonuclease H-like superfamily/Ribonuclease H"/>
    <property type="match status" value="1"/>
</dbReference>
<dbReference type="EMBL" id="CP014034">
    <property type="protein sequence ID" value="AUV47417.1"/>
    <property type="molecule type" value="Genomic_DNA"/>
</dbReference>
<protein>
    <submittedName>
        <fullName evidence="4">IS3 family transposase</fullName>
    </submittedName>
</protein>
<reference evidence="6" key="1">
    <citation type="submission" date="2015-12" db="EMBL/GenBank/DDBJ databases">
        <title>FDA dAtabase for Regulatory Grade micrObial Sequences (FDA-ARGOS): Supporting development and validation of Infectious Disease Dx tests.</title>
        <authorList>
            <person name="Hoffmann M."/>
            <person name="Allard M."/>
            <person name="Evans P."/>
            <person name="Brown E."/>
            <person name="Tallon L.J."/>
            <person name="Sadzewicz L."/>
            <person name="Sengamalay N."/>
            <person name="Ott S."/>
            <person name="Godinez A."/>
            <person name="Nagaraj S."/>
            <person name="Vyas G."/>
            <person name="Aluvathingal J."/>
            <person name="Nadendla S."/>
            <person name="Geyer C."/>
            <person name="Sichtig H."/>
        </authorList>
    </citation>
    <scope>NUCLEOTIDE SEQUENCE [LARGE SCALE GENOMIC DNA]</scope>
    <source>
        <strain evidence="6">ATCC 33809</strain>
    </source>
</reference>
<evidence type="ECO:0000259" key="2">
    <source>
        <dbReference type="PROSITE" id="PS50994"/>
    </source>
</evidence>
<evidence type="ECO:0000313" key="3">
    <source>
        <dbReference type="EMBL" id="AUV47414.1"/>
    </source>
</evidence>
<dbReference type="Pfam" id="PF13683">
    <property type="entry name" value="rve_3"/>
    <property type="match status" value="1"/>
</dbReference>
<dbReference type="InterPro" id="IPR009057">
    <property type="entry name" value="Homeodomain-like_sf"/>
</dbReference>
<dbReference type="EMBL" id="CP014034">
    <property type="protein sequence ID" value="AUV47414.1"/>
    <property type="molecule type" value="Genomic_DNA"/>
</dbReference>
<dbReference type="SUPFAM" id="SSF53098">
    <property type="entry name" value="Ribonuclease H-like"/>
    <property type="match status" value="1"/>
</dbReference>
<keyword evidence="6" id="KW-1185">Reference proteome</keyword>
<dbReference type="Gene3D" id="1.10.10.60">
    <property type="entry name" value="Homeodomain-like"/>
    <property type="match status" value="1"/>
</dbReference>
<dbReference type="InterPro" id="IPR001584">
    <property type="entry name" value="Integrase_cat-core"/>
</dbReference>
<dbReference type="Pfam" id="PF13276">
    <property type="entry name" value="HTH_21"/>
    <property type="match status" value="1"/>
</dbReference>
<dbReference type="PANTHER" id="PTHR47515">
    <property type="entry name" value="LOW CALCIUM RESPONSE LOCUS PROTEIN T"/>
    <property type="match status" value="1"/>
</dbReference>
<dbReference type="Proteomes" id="UP000057088">
    <property type="component" value="Chromosome 1"/>
</dbReference>
<organism evidence="4 6">
    <name type="scientific">Vibrio fluvialis</name>
    <dbReference type="NCBI Taxonomy" id="676"/>
    <lineage>
        <taxon>Bacteria</taxon>
        <taxon>Pseudomonadati</taxon>
        <taxon>Pseudomonadota</taxon>
        <taxon>Gammaproteobacteria</taxon>
        <taxon>Vibrionales</taxon>
        <taxon>Vibrionaceae</taxon>
        <taxon>Vibrio</taxon>
    </lineage>
</organism>
<dbReference type="PROSITE" id="PS50994">
    <property type="entry name" value="INTEGRASE"/>
    <property type="match status" value="1"/>
</dbReference>
<dbReference type="PANTHER" id="PTHR47515:SF1">
    <property type="entry name" value="BLR2054 PROTEIN"/>
    <property type="match status" value="1"/>
</dbReference>
<evidence type="ECO:0000313" key="4">
    <source>
        <dbReference type="EMBL" id="AUV47417.1"/>
    </source>
</evidence>
<accession>A0ABM6RLS3</accession>
<gene>
    <name evidence="3" type="ORF">AL536_22390</name>
    <name evidence="4" type="ORF">AL536_22510</name>
    <name evidence="5" type="ORF">AL536_22595</name>
</gene>
<dbReference type="SUPFAM" id="SSF46689">
    <property type="entry name" value="Homeodomain-like"/>
    <property type="match status" value="1"/>
</dbReference>
<dbReference type="NCBIfam" id="NF033516">
    <property type="entry name" value="transpos_IS3"/>
    <property type="match status" value="1"/>
</dbReference>
<dbReference type="InterPro" id="IPR012337">
    <property type="entry name" value="RNaseH-like_sf"/>
</dbReference>
<evidence type="ECO:0000256" key="1">
    <source>
        <dbReference type="ARBA" id="ARBA00009964"/>
    </source>
</evidence>
<dbReference type="InterPro" id="IPR002514">
    <property type="entry name" value="Transposase_8"/>
</dbReference>
<dbReference type="Proteomes" id="UP000057088">
    <property type="component" value="Chromosome 2"/>
</dbReference>